<comment type="catalytic activity">
    <reaction evidence="8 10">
        <text>ITP + H2O = IDP + phosphate + H(+)</text>
        <dbReference type="Rhea" id="RHEA:28330"/>
        <dbReference type="ChEBI" id="CHEBI:15377"/>
        <dbReference type="ChEBI" id="CHEBI:15378"/>
        <dbReference type="ChEBI" id="CHEBI:43474"/>
        <dbReference type="ChEBI" id="CHEBI:58280"/>
        <dbReference type="ChEBI" id="CHEBI:61402"/>
        <dbReference type="EC" id="3.6.1.73"/>
    </reaction>
</comment>
<dbReference type="Gene3D" id="3.90.950.10">
    <property type="match status" value="1"/>
</dbReference>
<reference evidence="12 13" key="1">
    <citation type="submission" date="2017-11" db="EMBL/GenBank/DDBJ databases">
        <title>Isolation and Characterization of Family Methanocellaceae Species from Potential Methane Hydrate Area Offshore Southwestern Taiwan.</title>
        <authorList>
            <person name="Zhang W.-L."/>
            <person name="Chen W.-C."/>
            <person name="Lai M.-C."/>
            <person name="Chen S.-C."/>
        </authorList>
    </citation>
    <scope>NUCLEOTIDE SEQUENCE [LARGE SCALE GENOMIC DNA]</scope>
    <source>
        <strain evidence="12 13">CWC-04</strain>
    </source>
</reference>
<dbReference type="InterPro" id="IPR050299">
    <property type="entry name" value="YjjX_NTPase"/>
</dbReference>
<comment type="cofactor">
    <cofactor evidence="10">
        <name>Mg(2+)</name>
        <dbReference type="ChEBI" id="CHEBI:18420"/>
    </cofactor>
    <cofactor evidence="10">
        <name>Mn(2+)</name>
        <dbReference type="ChEBI" id="CHEBI:29035"/>
    </cofactor>
    <text evidence="10">Binds 1 divalent metal cation per subunit; can use either Mg(2+) or Mn(2+).</text>
</comment>
<dbReference type="FunFam" id="3.90.950.10:FF:000002">
    <property type="entry name" value="Inosine/xanthosine triphosphatase"/>
    <property type="match status" value="1"/>
</dbReference>
<dbReference type="InterPro" id="IPR002786">
    <property type="entry name" value="Non_canon_purine_NTPase"/>
</dbReference>
<dbReference type="GO" id="GO:0009117">
    <property type="term" value="P:nucleotide metabolic process"/>
    <property type="evidence" value="ECO:0007669"/>
    <property type="project" value="UniProtKB-KW"/>
</dbReference>
<dbReference type="GO" id="GO:0000166">
    <property type="term" value="F:nucleotide binding"/>
    <property type="evidence" value="ECO:0007669"/>
    <property type="project" value="UniProtKB-KW"/>
</dbReference>
<dbReference type="HAMAP" id="MF_00648">
    <property type="entry name" value="Non_canon_purine_NTPase_YjjX"/>
    <property type="match status" value="1"/>
</dbReference>
<gene>
    <name evidence="12" type="ORF">CUJ83_10155</name>
</gene>
<evidence type="ECO:0000256" key="6">
    <source>
        <dbReference type="ARBA" id="ARBA00023080"/>
    </source>
</evidence>
<comment type="cofactor">
    <cofactor evidence="1">
        <name>Mn(2+)</name>
        <dbReference type="ChEBI" id="CHEBI:29035"/>
    </cofactor>
</comment>
<evidence type="ECO:0000256" key="3">
    <source>
        <dbReference type="ARBA" id="ARBA00022741"/>
    </source>
</evidence>
<dbReference type="Pfam" id="PF01931">
    <property type="entry name" value="NTPase_I-T"/>
    <property type="match status" value="1"/>
</dbReference>
<dbReference type="RefSeq" id="WP_230742214.1">
    <property type="nucleotide sequence ID" value="NZ_PGCK01000008.1"/>
</dbReference>
<keyword evidence="4 10" id="KW-0378">Hydrolase</keyword>
<evidence type="ECO:0000256" key="9">
    <source>
        <dbReference type="ARBA" id="ARBA00048781"/>
    </source>
</evidence>
<evidence type="ECO:0000256" key="1">
    <source>
        <dbReference type="ARBA" id="ARBA00001936"/>
    </source>
</evidence>
<comment type="subunit">
    <text evidence="10">Homodimer.</text>
</comment>
<evidence type="ECO:0000256" key="5">
    <source>
        <dbReference type="ARBA" id="ARBA00022842"/>
    </source>
</evidence>
<dbReference type="InterPro" id="IPR029001">
    <property type="entry name" value="ITPase-like_fam"/>
</dbReference>
<dbReference type="GO" id="GO:0006772">
    <property type="term" value="P:thiamine metabolic process"/>
    <property type="evidence" value="ECO:0007669"/>
    <property type="project" value="TreeGrafter"/>
</dbReference>
<evidence type="ECO:0000256" key="7">
    <source>
        <dbReference type="ARBA" id="ARBA00023211"/>
    </source>
</evidence>
<comment type="catalytic activity">
    <reaction evidence="9 10">
        <text>XTP + H2O = XDP + phosphate + H(+)</text>
        <dbReference type="Rhea" id="RHEA:28406"/>
        <dbReference type="ChEBI" id="CHEBI:15377"/>
        <dbReference type="ChEBI" id="CHEBI:15378"/>
        <dbReference type="ChEBI" id="CHEBI:43474"/>
        <dbReference type="ChEBI" id="CHEBI:59884"/>
        <dbReference type="ChEBI" id="CHEBI:61314"/>
        <dbReference type="EC" id="3.6.1.73"/>
    </reaction>
</comment>
<comment type="caution">
    <text evidence="10">Lacks conserved residue(s) required for the propagation of feature annotation.</text>
</comment>
<dbReference type="Proteomes" id="UP001320159">
    <property type="component" value="Unassembled WGS sequence"/>
</dbReference>
<dbReference type="GO" id="GO:0103023">
    <property type="term" value="F:ITPase activity"/>
    <property type="evidence" value="ECO:0007669"/>
    <property type="project" value="UniProtKB-EC"/>
</dbReference>
<keyword evidence="5 10" id="KW-0460">Magnesium</keyword>
<keyword evidence="3 10" id="KW-0547">Nucleotide-binding</keyword>
<dbReference type="NCBIfam" id="TIGR00258">
    <property type="entry name" value="inosine/xanthosine triphosphatase"/>
    <property type="match status" value="1"/>
</dbReference>
<evidence type="ECO:0000313" key="12">
    <source>
        <dbReference type="EMBL" id="MCD1295361.1"/>
    </source>
</evidence>
<keyword evidence="13" id="KW-1185">Reference proteome</keyword>
<sequence length="172" mass="18613">MRIAVGTNNPVKVNAAENVFSSVFGDVTVDGINVPSGVPSQPFGNDTVKGAMNRAKNAYESGRYDYGVGIEAGLFDIEGYVIDVQYCAIFDGQWTTIGCGSGFEYPSLVLDEVLSGKEVGEVMSKFTGIDDLGKKMGAIGYLSNGMLDRTRLTEQSVFMALIPRMNKELYKH</sequence>
<proteinExistence type="inferred from homology"/>
<dbReference type="NCBIfam" id="NF003039">
    <property type="entry name" value="PRK03941.1"/>
    <property type="match status" value="1"/>
</dbReference>
<name>A0AAP2W7S7_9EURY</name>
<evidence type="ECO:0000256" key="4">
    <source>
        <dbReference type="ARBA" id="ARBA00022801"/>
    </source>
</evidence>
<evidence type="ECO:0000313" key="13">
    <source>
        <dbReference type="Proteomes" id="UP001320159"/>
    </source>
</evidence>
<comment type="caution">
    <text evidence="12">The sequence shown here is derived from an EMBL/GenBank/DDBJ whole genome shotgun (WGS) entry which is preliminary data.</text>
</comment>
<keyword evidence="7 10" id="KW-0464">Manganese</keyword>
<dbReference type="EC" id="3.6.1.73" evidence="10"/>
<evidence type="ECO:0000256" key="10">
    <source>
        <dbReference type="HAMAP-Rule" id="MF_00648"/>
    </source>
</evidence>
<comment type="function">
    <text evidence="10">Phosphatase that hydrolyzes non-canonical purine nucleotides such as XTP and ITP to their respective diphosphate derivatives. Probably excludes non-canonical purines from DNA/RNA precursor pool, thus preventing their incorporation into DNA/RNA and avoiding chromosomal lesions.</text>
</comment>
<dbReference type="PANTHER" id="PTHR34699:SF2">
    <property type="entry name" value="NON-CANONICAL PURINE NTP PHOSPHATASE_PRRC1 DOMAIN-CONTAINING PROTEIN"/>
    <property type="match status" value="1"/>
</dbReference>
<dbReference type="SUPFAM" id="SSF52972">
    <property type="entry name" value="ITPase-like"/>
    <property type="match status" value="1"/>
</dbReference>
<evidence type="ECO:0000256" key="2">
    <source>
        <dbReference type="ARBA" id="ARBA00022723"/>
    </source>
</evidence>
<evidence type="ECO:0000259" key="11">
    <source>
        <dbReference type="Pfam" id="PF01931"/>
    </source>
</evidence>
<keyword evidence="2 10" id="KW-0479">Metal-binding</keyword>
<evidence type="ECO:0000256" key="8">
    <source>
        <dbReference type="ARBA" id="ARBA00048174"/>
    </source>
</evidence>
<comment type="similarity">
    <text evidence="10">Belongs to the YjjX NTPase family.</text>
</comment>
<dbReference type="EMBL" id="PGCK01000008">
    <property type="protein sequence ID" value="MCD1295361.1"/>
    <property type="molecule type" value="Genomic_DNA"/>
</dbReference>
<dbReference type="GO" id="GO:0046872">
    <property type="term" value="F:metal ion binding"/>
    <property type="evidence" value="ECO:0007669"/>
    <property type="project" value="UniProtKB-KW"/>
</dbReference>
<feature type="domain" description="Non-canonical purine NTP phosphatase/PRRC1" evidence="11">
    <location>
        <begin position="6"/>
        <end position="165"/>
    </location>
</feature>
<dbReference type="AlphaFoldDB" id="A0AAP2W7S7"/>
<keyword evidence="6 10" id="KW-0546">Nucleotide metabolism</keyword>
<protein>
    <recommendedName>
        <fullName evidence="10">Probable inosine/xanthosine triphosphatase</fullName>
        <shortName evidence="10">ITPase/XTPase</shortName>
        <ecNumber evidence="10">3.6.1.73</ecNumber>
    </recommendedName>
    <alternativeName>
        <fullName evidence="10">Non-canonical purine NTP phosphatase</fullName>
    </alternativeName>
    <alternativeName>
        <fullName evidence="10">Non-standard purine NTP phosphatase</fullName>
    </alternativeName>
    <alternativeName>
        <fullName evidence="10">Nucleoside-triphosphate phosphatase</fullName>
        <shortName evidence="10">NTPase</shortName>
    </alternativeName>
</protein>
<accession>A0AAP2W7S7</accession>
<dbReference type="InterPro" id="IPR026533">
    <property type="entry name" value="NTPase/PRRC1"/>
</dbReference>
<dbReference type="PANTHER" id="PTHR34699">
    <property type="match status" value="1"/>
</dbReference>
<organism evidence="12 13">
    <name type="scientific">Methanooceanicella nereidis</name>
    <dbReference type="NCBI Taxonomy" id="2052831"/>
    <lineage>
        <taxon>Archaea</taxon>
        <taxon>Methanobacteriati</taxon>
        <taxon>Methanobacteriota</taxon>
        <taxon>Stenosarchaea group</taxon>
        <taxon>Methanomicrobia</taxon>
        <taxon>Methanocellales</taxon>
        <taxon>Methanocellaceae</taxon>
        <taxon>Methanooceanicella</taxon>
    </lineage>
</organism>